<evidence type="ECO:0000313" key="4">
    <source>
        <dbReference type="Proteomes" id="UP000002254"/>
    </source>
</evidence>
<protein>
    <submittedName>
        <fullName evidence="3">Uncharacterized protein</fullName>
    </submittedName>
</protein>
<reference evidence="3" key="3">
    <citation type="submission" date="2025-05" db="UniProtKB">
        <authorList>
            <consortium name="Ensembl"/>
        </authorList>
    </citation>
    <scope>IDENTIFICATION</scope>
</reference>
<accession>A0A8C0TBQ4</accession>
<dbReference type="Ensembl" id="ENSCAFT00040037132.1">
    <property type="protein sequence ID" value="ENSCAFP00040032350.1"/>
    <property type="gene ID" value="ENSCAFG00040020079.1"/>
</dbReference>
<dbReference type="Ensembl" id="ENSCAFT00000062701.2">
    <property type="protein sequence ID" value="ENSCAFP00000060212.1"/>
    <property type="gene ID" value="ENSCAFG00000046796.2"/>
</dbReference>
<dbReference type="Proteomes" id="UP000694542">
    <property type="component" value="Chromosome 29"/>
</dbReference>
<proteinExistence type="predicted"/>
<sequence>MEAGDRLSVLASPGNHKSSCGSKAELHQNILGPDAMYVKSVPLDDHEFIIERQHVLMSRMIKAILRGLDLTEAVDSSNQAGLGYFCTQSQNPSYITGTPTSLLFRH</sequence>
<reference evidence="3" key="2">
    <citation type="submission" date="2018-10" db="EMBL/GenBank/DDBJ databases">
        <title>De novo assembly of a Great Dane genome.</title>
        <authorList>
            <person name="Kidd J.M."/>
            <person name="Pendleton A.L."/>
            <person name="Shen F."/>
            <person name="Emery S."/>
        </authorList>
    </citation>
    <scope>NUCLEOTIDE SEQUENCE [LARGE SCALE GENOMIC DNA]</scope>
    <source>
        <strain evidence="3">Great Dane</strain>
    </source>
</reference>
<evidence type="ECO:0000256" key="1">
    <source>
        <dbReference type="SAM" id="MobiDB-lite"/>
    </source>
</evidence>
<dbReference type="AlphaFoldDB" id="A0A8C0TBQ4"/>
<organism evidence="3 5">
    <name type="scientific">Canis lupus familiaris</name>
    <name type="common">Dog</name>
    <name type="synonym">Canis familiaris</name>
    <dbReference type="NCBI Taxonomy" id="9615"/>
    <lineage>
        <taxon>Eukaryota</taxon>
        <taxon>Metazoa</taxon>
        <taxon>Chordata</taxon>
        <taxon>Craniata</taxon>
        <taxon>Vertebrata</taxon>
        <taxon>Euteleostomi</taxon>
        <taxon>Mammalia</taxon>
        <taxon>Eutheria</taxon>
        <taxon>Laurasiatheria</taxon>
        <taxon>Carnivora</taxon>
        <taxon>Caniformia</taxon>
        <taxon>Canidae</taxon>
        <taxon>Canis</taxon>
    </lineage>
</organism>
<name>A0A8C0TBQ4_CANLF</name>
<dbReference type="OrthoDB" id="249087at2759"/>
<evidence type="ECO:0000313" key="3">
    <source>
        <dbReference type="Ensembl" id="ENSCAFP00040032350.1"/>
    </source>
</evidence>
<dbReference type="Proteomes" id="UP000002254">
    <property type="component" value="Chromosome 29"/>
</dbReference>
<evidence type="ECO:0000313" key="5">
    <source>
        <dbReference type="Proteomes" id="UP000694542"/>
    </source>
</evidence>
<reference evidence="2 4" key="1">
    <citation type="journal article" date="2005" name="Nature">
        <title>Genome sequence, comparative analysis and haplotype structure of the domestic dog.</title>
        <authorList>
            <consortium name="Broad Sequencing Platform"/>
            <person name="Lindblad-Toh K."/>
            <person name="Wade C.M."/>
            <person name="Mikkelsen T.S."/>
            <person name="Karlsson E.K."/>
            <person name="Jaffe D.B."/>
            <person name="Kamal M."/>
            <person name="Clamp M."/>
            <person name="Chang J.L."/>
            <person name="Kulbokas E.J. III"/>
            <person name="Zody M.C."/>
            <person name="Mauceli E."/>
            <person name="Xie X."/>
            <person name="Breen M."/>
            <person name="Wayne R.K."/>
            <person name="Ostrander E.A."/>
            <person name="Ponting C.P."/>
            <person name="Galibert F."/>
            <person name="Smith D.R."/>
            <person name="DeJong P.J."/>
            <person name="Kirkness E."/>
            <person name="Alvarez P."/>
            <person name="Biagi T."/>
            <person name="Brockman W."/>
            <person name="Butler J."/>
            <person name="Chin C.W."/>
            <person name="Cook A."/>
            <person name="Cuff J."/>
            <person name="Daly M.J."/>
            <person name="DeCaprio D."/>
            <person name="Gnerre S."/>
            <person name="Grabherr M."/>
            <person name="Kellis M."/>
            <person name="Kleber M."/>
            <person name="Bardeleben C."/>
            <person name="Goodstadt L."/>
            <person name="Heger A."/>
            <person name="Hitte C."/>
            <person name="Kim L."/>
            <person name="Koepfli K.P."/>
            <person name="Parker H.G."/>
            <person name="Pollinger J.P."/>
            <person name="Searle S.M."/>
            <person name="Sutter N.B."/>
            <person name="Thomas R."/>
            <person name="Webber C."/>
            <person name="Baldwin J."/>
            <person name="Abebe A."/>
            <person name="Abouelleil A."/>
            <person name="Aftuck L."/>
            <person name="Ait-Zahra M."/>
            <person name="Aldredge T."/>
            <person name="Allen N."/>
            <person name="An P."/>
            <person name="Anderson S."/>
            <person name="Antoine C."/>
            <person name="Arachchi H."/>
            <person name="Aslam A."/>
            <person name="Ayotte L."/>
            <person name="Bachantsang P."/>
            <person name="Barry A."/>
            <person name="Bayul T."/>
            <person name="Benamara M."/>
            <person name="Berlin A."/>
            <person name="Bessette D."/>
            <person name="Blitshteyn B."/>
            <person name="Bloom T."/>
            <person name="Blye J."/>
            <person name="Boguslavskiy L."/>
            <person name="Bonnet C."/>
            <person name="Boukhgalter B."/>
            <person name="Brown A."/>
            <person name="Cahill P."/>
            <person name="Calixte N."/>
            <person name="Camarata J."/>
            <person name="Cheshatsang Y."/>
            <person name="Chu J."/>
            <person name="Citroen M."/>
            <person name="Collymore A."/>
            <person name="Cooke P."/>
            <person name="Dawoe T."/>
            <person name="Daza R."/>
            <person name="Decktor K."/>
            <person name="DeGray S."/>
            <person name="Dhargay N."/>
            <person name="Dooley K."/>
            <person name="Dooley K."/>
            <person name="Dorje P."/>
            <person name="Dorjee K."/>
            <person name="Dorris L."/>
            <person name="Duffey N."/>
            <person name="Dupes A."/>
            <person name="Egbiremolen O."/>
            <person name="Elong R."/>
            <person name="Falk J."/>
            <person name="Farina A."/>
            <person name="Faro S."/>
            <person name="Ferguson D."/>
            <person name="Ferreira P."/>
            <person name="Fisher S."/>
            <person name="FitzGerald M."/>
            <person name="Foley K."/>
            <person name="Foley C."/>
            <person name="Franke A."/>
            <person name="Friedrich D."/>
            <person name="Gage D."/>
            <person name="Garber M."/>
            <person name="Gearin G."/>
            <person name="Giannoukos G."/>
            <person name="Goode T."/>
            <person name="Goyette A."/>
            <person name="Graham J."/>
            <person name="Grandbois E."/>
            <person name="Gyaltsen K."/>
            <person name="Hafez N."/>
            <person name="Hagopian D."/>
            <person name="Hagos B."/>
            <person name="Hall J."/>
            <person name="Healy C."/>
            <person name="Hegarty R."/>
            <person name="Honan T."/>
            <person name="Horn A."/>
            <person name="Houde N."/>
            <person name="Hughes L."/>
            <person name="Hunnicutt L."/>
            <person name="Husby M."/>
            <person name="Jester B."/>
            <person name="Jones C."/>
            <person name="Kamat A."/>
            <person name="Kanga B."/>
            <person name="Kells C."/>
            <person name="Khazanovich D."/>
            <person name="Kieu A.C."/>
            <person name="Kisner P."/>
            <person name="Kumar M."/>
            <person name="Lance K."/>
            <person name="Landers T."/>
            <person name="Lara M."/>
            <person name="Lee W."/>
            <person name="Leger J.P."/>
            <person name="Lennon N."/>
            <person name="Leuper L."/>
            <person name="LeVine S."/>
            <person name="Liu J."/>
            <person name="Liu X."/>
            <person name="Lokyitsang Y."/>
            <person name="Lokyitsang T."/>
            <person name="Lui A."/>
            <person name="Macdonald J."/>
            <person name="Major J."/>
            <person name="Marabella R."/>
            <person name="Maru K."/>
            <person name="Matthews C."/>
            <person name="McDonough S."/>
            <person name="Mehta T."/>
            <person name="Meldrim J."/>
            <person name="Melnikov A."/>
            <person name="Meneus L."/>
            <person name="Mihalev A."/>
            <person name="Mihova T."/>
            <person name="Miller K."/>
            <person name="Mittelman R."/>
            <person name="Mlenga V."/>
            <person name="Mulrain L."/>
            <person name="Munson G."/>
            <person name="Navidi A."/>
            <person name="Naylor J."/>
            <person name="Nguyen T."/>
            <person name="Nguyen N."/>
            <person name="Nguyen C."/>
            <person name="Nguyen T."/>
            <person name="Nicol R."/>
            <person name="Norbu N."/>
            <person name="Norbu C."/>
            <person name="Novod N."/>
            <person name="Nyima T."/>
            <person name="Olandt P."/>
            <person name="O'Neill B."/>
            <person name="O'Neill K."/>
            <person name="Osman S."/>
            <person name="Oyono L."/>
            <person name="Patti C."/>
            <person name="Perrin D."/>
            <person name="Phunkhang P."/>
            <person name="Pierre F."/>
            <person name="Priest M."/>
            <person name="Rachupka A."/>
            <person name="Raghuraman S."/>
            <person name="Rameau R."/>
            <person name="Ray V."/>
            <person name="Raymond C."/>
            <person name="Rege F."/>
            <person name="Rise C."/>
            <person name="Rogers J."/>
            <person name="Rogov P."/>
            <person name="Sahalie J."/>
            <person name="Settipalli S."/>
            <person name="Sharpe T."/>
            <person name="Shea T."/>
            <person name="Sheehan M."/>
            <person name="Sherpa N."/>
            <person name="Shi J."/>
            <person name="Shih D."/>
            <person name="Sloan J."/>
            <person name="Smith C."/>
            <person name="Sparrow T."/>
            <person name="Stalker J."/>
            <person name="Stange-Thomann N."/>
            <person name="Stavropoulos S."/>
            <person name="Stone C."/>
            <person name="Stone S."/>
            <person name="Sykes S."/>
            <person name="Tchuinga P."/>
            <person name="Tenzing P."/>
            <person name="Tesfaye S."/>
            <person name="Thoulutsang D."/>
            <person name="Thoulutsang Y."/>
            <person name="Topham K."/>
            <person name="Topping I."/>
            <person name="Tsamla T."/>
            <person name="Vassiliev H."/>
            <person name="Venkataraman V."/>
            <person name="Vo A."/>
            <person name="Wangchuk T."/>
            <person name="Wangdi T."/>
            <person name="Weiand M."/>
            <person name="Wilkinson J."/>
            <person name="Wilson A."/>
            <person name="Yadav S."/>
            <person name="Yang S."/>
            <person name="Yang X."/>
            <person name="Young G."/>
            <person name="Yu Q."/>
            <person name="Zainoun J."/>
            <person name="Zembek L."/>
            <person name="Zimmer A."/>
            <person name="Lander E.S."/>
        </authorList>
    </citation>
    <scope>NUCLEOTIDE SEQUENCE [LARGE SCALE GENOMIC DNA]</scope>
    <source>
        <strain evidence="2">Boxer</strain>
    </source>
</reference>
<evidence type="ECO:0000313" key="2">
    <source>
        <dbReference type="Ensembl" id="ENSCAFP00000060212.1"/>
    </source>
</evidence>
<feature type="region of interest" description="Disordered" evidence="1">
    <location>
        <begin position="1"/>
        <end position="21"/>
    </location>
</feature>